<dbReference type="Proteomes" id="UP000005268">
    <property type="component" value="Chromosome"/>
</dbReference>
<comment type="similarity">
    <text evidence="1">Belongs to the IS150/IS1296 orfA family.</text>
</comment>
<dbReference type="KEGG" id="ppi:YSA_09621"/>
<dbReference type="SUPFAM" id="SSF46689">
    <property type="entry name" value="Homeodomain-like"/>
    <property type="match status" value="2"/>
</dbReference>
<dbReference type="InterPro" id="IPR052057">
    <property type="entry name" value="IS150/IS1296_orfA-like"/>
</dbReference>
<feature type="domain" description="Insertion element IS150 protein InsJ-like helix-turn-helix" evidence="3">
    <location>
        <begin position="63"/>
        <end position="110"/>
    </location>
</feature>
<evidence type="ECO:0000313" key="4">
    <source>
        <dbReference type="EMBL" id="AFK68958.1"/>
    </source>
</evidence>
<gene>
    <name evidence="4" type="ORF">YSA_04050</name>
    <name evidence="5" type="ORF">YSA_04436</name>
    <name evidence="6" type="ORF">YSA_09621</name>
</gene>
<evidence type="ECO:0000256" key="2">
    <source>
        <dbReference type="SAM" id="Coils"/>
    </source>
</evidence>
<dbReference type="PANTHER" id="PTHR33795">
    <property type="entry name" value="INSERTION ELEMENT IS150 PROTEIN INSJ"/>
    <property type="match status" value="1"/>
</dbReference>
<accession>I3UUK0</accession>
<keyword evidence="2" id="KW-0175">Coiled coil</keyword>
<dbReference type="PANTHER" id="PTHR33795:SF1">
    <property type="entry name" value="INSERTION ELEMENT IS150 PROTEIN INSJ"/>
    <property type="match status" value="1"/>
</dbReference>
<dbReference type="InterPro" id="IPR055247">
    <property type="entry name" value="InsJ-like_HTH"/>
</dbReference>
<evidence type="ECO:0000256" key="1">
    <source>
        <dbReference type="ARBA" id="ARBA00038232"/>
    </source>
</evidence>
<dbReference type="InterPro" id="IPR036388">
    <property type="entry name" value="WH-like_DNA-bd_sf"/>
</dbReference>
<proteinExistence type="inferred from homology"/>
<dbReference type="KEGG" id="ppi:YSA_04050"/>
<name>I3UUK0_PSEPU</name>
<sequence length="177" mass="20545">MSKYSTQFKQSAIQAFLKRGRGFRHIAALFQIDPTLLRRWVMSYQLHGEASFEKPGGHYSSEFKLSVLHRMWREKLSLRATAALFNLGNSSQVRRWEEQYYSGGFQALSSSKKILVNPMPKAPRKPEETAPKPIEELTHAELLKRLRQLEAENAYLKKLEELDEEKARLKKARKKPG</sequence>
<dbReference type="AlphaFoldDB" id="I3UUK0"/>
<dbReference type="KEGG" id="ppi:YSA_04436"/>
<dbReference type="EMBL" id="CP003588">
    <property type="protein sequence ID" value="AFK69171.1"/>
    <property type="molecule type" value="Genomic_DNA"/>
</dbReference>
<organism evidence="5 7">
    <name type="scientific">Pseudomonas putida ND6</name>
    <dbReference type="NCBI Taxonomy" id="231023"/>
    <lineage>
        <taxon>Bacteria</taxon>
        <taxon>Pseudomonadati</taxon>
        <taxon>Pseudomonadota</taxon>
        <taxon>Gammaproteobacteria</taxon>
        <taxon>Pseudomonadales</taxon>
        <taxon>Pseudomonadaceae</taxon>
        <taxon>Pseudomonas</taxon>
    </lineage>
</organism>
<reference evidence="5 7" key="1">
    <citation type="journal article" date="2012" name="J. Bacteriol.">
        <title>Complete Genome Sequence of the Naphthalene-Degrading Pseudomonas putida Strain ND6.</title>
        <authorList>
            <person name="Li S."/>
            <person name="Zhao H."/>
            <person name="Li Y."/>
            <person name="Niu S."/>
            <person name="Cai B."/>
        </authorList>
    </citation>
    <scope>NUCLEOTIDE SEQUENCE [LARGE SCALE GENOMIC DNA]</scope>
    <source>
        <strain evidence="5 7">ND6</strain>
    </source>
</reference>
<dbReference type="Pfam" id="PF13518">
    <property type="entry name" value="HTH_28"/>
    <property type="match status" value="2"/>
</dbReference>
<evidence type="ECO:0000259" key="3">
    <source>
        <dbReference type="Pfam" id="PF13518"/>
    </source>
</evidence>
<evidence type="ECO:0000313" key="6">
    <source>
        <dbReference type="EMBL" id="AFK71986.1"/>
    </source>
</evidence>
<feature type="coiled-coil region" evidence="2">
    <location>
        <begin position="139"/>
        <end position="175"/>
    </location>
</feature>
<evidence type="ECO:0000313" key="7">
    <source>
        <dbReference type="Proteomes" id="UP000005268"/>
    </source>
</evidence>
<feature type="domain" description="Insertion element IS150 protein InsJ-like helix-turn-helix" evidence="3">
    <location>
        <begin position="8"/>
        <end position="52"/>
    </location>
</feature>
<evidence type="ECO:0000313" key="5">
    <source>
        <dbReference type="EMBL" id="AFK69171.1"/>
    </source>
</evidence>
<dbReference type="HOGENOM" id="CLU_027402_17_0_6"/>
<dbReference type="EMBL" id="CP003588">
    <property type="protein sequence ID" value="AFK68958.1"/>
    <property type="molecule type" value="Genomic_DNA"/>
</dbReference>
<dbReference type="InterPro" id="IPR009057">
    <property type="entry name" value="Homeodomain-like_sf"/>
</dbReference>
<dbReference type="EMBL" id="CP003588">
    <property type="protein sequence ID" value="AFK71986.1"/>
    <property type="molecule type" value="Genomic_DNA"/>
</dbReference>
<protein>
    <submittedName>
        <fullName evidence="5">ISPsy8, transposase OrfA</fullName>
    </submittedName>
</protein>
<dbReference type="Gene3D" id="1.10.10.10">
    <property type="entry name" value="Winged helix-like DNA-binding domain superfamily/Winged helix DNA-binding domain"/>
    <property type="match status" value="1"/>
</dbReference>
<dbReference type="PATRIC" id="fig|231023.4.peg.1949"/>